<protein>
    <recommendedName>
        <fullName evidence="16">Alpha/beta-tubulin-N-acetyltransferase 9</fullName>
        <ecNumber evidence="15">2.3.1.308</ecNumber>
    </recommendedName>
</protein>
<dbReference type="SUPFAM" id="SSF55729">
    <property type="entry name" value="Acyl-CoA N-acyltransferases (Nat)"/>
    <property type="match status" value="1"/>
</dbReference>
<evidence type="ECO:0000256" key="16">
    <source>
        <dbReference type="ARBA" id="ARBA00073356"/>
    </source>
</evidence>
<evidence type="ECO:0000256" key="12">
    <source>
        <dbReference type="ARBA" id="ARBA00023315"/>
    </source>
</evidence>
<dbReference type="InterPro" id="IPR006964">
    <property type="entry name" value="NUDE_dom"/>
</dbReference>
<keyword evidence="11" id="KW-0206">Cytoskeleton</keyword>
<feature type="region of interest" description="Disordered" evidence="17">
    <location>
        <begin position="185"/>
        <end position="212"/>
    </location>
</feature>
<accession>A0AAD8Z7P2</accession>
<dbReference type="InterPro" id="IPR000182">
    <property type="entry name" value="GNAT_dom"/>
</dbReference>
<evidence type="ECO:0000256" key="7">
    <source>
        <dbReference type="ARBA" id="ARBA00022553"/>
    </source>
</evidence>
<keyword evidence="7" id="KW-0597">Phosphoprotein</keyword>
<dbReference type="GO" id="GO:0005819">
    <property type="term" value="C:spindle"/>
    <property type="evidence" value="ECO:0007669"/>
    <property type="project" value="UniProtKB-SubCell"/>
</dbReference>
<dbReference type="Pfam" id="PF13302">
    <property type="entry name" value="Acetyltransf_3"/>
    <property type="match status" value="1"/>
</dbReference>
<reference evidence="19" key="1">
    <citation type="submission" date="2023-03" db="EMBL/GenBank/DDBJ databases">
        <title>Electrophorus voltai genome.</title>
        <authorList>
            <person name="Bian C."/>
        </authorList>
    </citation>
    <scope>NUCLEOTIDE SEQUENCE</scope>
    <source>
        <strain evidence="19">CB-2022</strain>
        <tissue evidence="19">Muscle</tissue>
    </source>
</reference>
<dbReference type="GO" id="GO:0007100">
    <property type="term" value="P:mitotic centrosome separation"/>
    <property type="evidence" value="ECO:0007669"/>
    <property type="project" value="TreeGrafter"/>
</dbReference>
<gene>
    <name evidence="19" type="ORF">P4O66_011034</name>
</gene>
<dbReference type="InterPro" id="IPR033494">
    <property type="entry name" value="NUDE"/>
</dbReference>
<dbReference type="Proteomes" id="UP001239994">
    <property type="component" value="Unassembled WGS sequence"/>
</dbReference>
<dbReference type="GO" id="GO:0000776">
    <property type="term" value="C:kinetochore"/>
    <property type="evidence" value="ECO:0007669"/>
    <property type="project" value="TreeGrafter"/>
</dbReference>
<evidence type="ECO:0000313" key="20">
    <source>
        <dbReference type="Proteomes" id="UP001239994"/>
    </source>
</evidence>
<comment type="function">
    <text evidence="14">N-acetyltransferase that mediates the acetylation of the N-terminal residues of alpha- and beta-tubulin.</text>
</comment>
<feature type="domain" description="N-acetyltransferase" evidence="18">
    <location>
        <begin position="354"/>
        <end position="514"/>
    </location>
</feature>
<dbReference type="AlphaFoldDB" id="A0AAD8Z7P2"/>
<dbReference type="GO" id="GO:0047496">
    <property type="term" value="P:vesicle transport along microtubule"/>
    <property type="evidence" value="ECO:0007669"/>
    <property type="project" value="TreeGrafter"/>
</dbReference>
<dbReference type="GO" id="GO:0005813">
    <property type="term" value="C:centrosome"/>
    <property type="evidence" value="ECO:0007669"/>
    <property type="project" value="UniProtKB-SubCell"/>
</dbReference>
<dbReference type="GO" id="GO:0005871">
    <property type="term" value="C:kinesin complex"/>
    <property type="evidence" value="ECO:0007669"/>
    <property type="project" value="TreeGrafter"/>
</dbReference>
<dbReference type="GO" id="GO:0016477">
    <property type="term" value="P:cell migration"/>
    <property type="evidence" value="ECO:0007669"/>
    <property type="project" value="TreeGrafter"/>
</dbReference>
<evidence type="ECO:0000256" key="6">
    <source>
        <dbReference type="ARBA" id="ARBA00022490"/>
    </source>
</evidence>
<dbReference type="GO" id="GO:0000132">
    <property type="term" value="P:establishment of mitotic spindle orientation"/>
    <property type="evidence" value="ECO:0007669"/>
    <property type="project" value="TreeGrafter"/>
</dbReference>
<keyword evidence="10" id="KW-0175">Coiled coil</keyword>
<dbReference type="GO" id="GO:0010975">
    <property type="term" value="P:regulation of neuron projection development"/>
    <property type="evidence" value="ECO:0007669"/>
    <property type="project" value="TreeGrafter"/>
</dbReference>
<sequence length="533" mass="60634">LSVMDADVIPKFSSKDEEIDFWKALCLKYQKSCKEAQEELLEFQEGSRELEAELETQLGQAEHCLRDLQADNQRLQRELDTLKEKLEQQYAQSYKQISILEDDLGQTRSIKEQLLKYVRELEQANDDLERAKRATITSLEDFEQRLNQAIERNAFLESELDEKESLLVSVQRLKDEARDLRQELAVRERQPDLTRMSAPSSPTPDNEKTDSAVQASLSLPATPLSQSLDNAFSGQKVLPDGCNNSALTPAARISALNIVGDLLRKVGALESKLAACRNFAKDQAARKNYVINANGNLINGGIHQYSHSLHMSYFDKAFQAMRINEDTLLEGKNVVLVPYNADHVPRYHQWMASPELQKLTASEPLTLEQEYDMQRSWREDDDKCTFIILDKQRWADPNVPEEGCMVGDVNIFLTDPSDPSLGELEIMIAEPSYRGKGLGKEVTHMMMCYGIHKLGIRKFEVKIGLGNKISIAMFKKLHFNELFVSEVFQEVTLGLTVDEALRDDLLDNMDFMQEREYGKVRDCRNGAKPSIST</sequence>
<evidence type="ECO:0000256" key="10">
    <source>
        <dbReference type="ARBA" id="ARBA00023054"/>
    </source>
</evidence>
<dbReference type="InterPro" id="IPR016181">
    <property type="entry name" value="Acyl_CoA_acyltransferase"/>
</dbReference>
<dbReference type="Gene3D" id="6.10.250.1080">
    <property type="match status" value="1"/>
</dbReference>
<keyword evidence="5" id="KW-0813">Transport</keyword>
<dbReference type="PROSITE" id="PS51186">
    <property type="entry name" value="GNAT"/>
    <property type="match status" value="1"/>
</dbReference>
<keyword evidence="6" id="KW-0963">Cytoplasm</keyword>
<evidence type="ECO:0000256" key="17">
    <source>
        <dbReference type="SAM" id="MobiDB-lite"/>
    </source>
</evidence>
<evidence type="ECO:0000256" key="3">
    <source>
        <dbReference type="ARBA" id="ARBA00007429"/>
    </source>
</evidence>
<evidence type="ECO:0000256" key="13">
    <source>
        <dbReference type="ARBA" id="ARBA00051141"/>
    </source>
</evidence>
<keyword evidence="9" id="KW-0493">Microtubule</keyword>
<evidence type="ECO:0000313" key="19">
    <source>
        <dbReference type="EMBL" id="KAK1794129.1"/>
    </source>
</evidence>
<keyword evidence="8" id="KW-0808">Transferase</keyword>
<evidence type="ECO:0000259" key="18">
    <source>
        <dbReference type="PROSITE" id="PS51186"/>
    </source>
</evidence>
<evidence type="ECO:0000256" key="11">
    <source>
        <dbReference type="ARBA" id="ARBA00023212"/>
    </source>
</evidence>
<evidence type="ECO:0000256" key="9">
    <source>
        <dbReference type="ARBA" id="ARBA00022701"/>
    </source>
</evidence>
<evidence type="ECO:0000256" key="14">
    <source>
        <dbReference type="ARBA" id="ARBA00058998"/>
    </source>
</evidence>
<dbReference type="GO" id="GO:0051642">
    <property type="term" value="P:centrosome localization"/>
    <property type="evidence" value="ECO:0007669"/>
    <property type="project" value="TreeGrafter"/>
</dbReference>
<comment type="caution">
    <text evidence="19">The sequence shown here is derived from an EMBL/GenBank/DDBJ whole genome shotgun (WGS) entry which is preliminary data.</text>
</comment>
<evidence type="ECO:0000256" key="15">
    <source>
        <dbReference type="ARBA" id="ARBA00066928"/>
    </source>
</evidence>
<dbReference type="GO" id="GO:0005874">
    <property type="term" value="C:microtubule"/>
    <property type="evidence" value="ECO:0007669"/>
    <property type="project" value="UniProtKB-KW"/>
</dbReference>
<comment type="subcellular location">
    <subcellularLocation>
        <location evidence="2">Cytoplasm</location>
        <location evidence="2">Cytoskeleton</location>
        <location evidence="2">Microtubule organizing center</location>
        <location evidence="2">Centrosome</location>
    </subcellularLocation>
    <subcellularLocation>
        <location evidence="1">Cytoplasm</location>
        <location evidence="1">Cytoskeleton</location>
        <location evidence="1">Spindle</location>
    </subcellularLocation>
</comment>
<feature type="non-terminal residue" evidence="19">
    <location>
        <position position="1"/>
    </location>
</feature>
<dbReference type="PANTHER" id="PTHR10921:SF0">
    <property type="entry name" value="NUCLEAR DISTRIBUTION PROTEIN NUDE-LIKE 1"/>
    <property type="match status" value="1"/>
</dbReference>
<organism evidence="19 20">
    <name type="scientific">Electrophorus voltai</name>
    <dbReference type="NCBI Taxonomy" id="2609070"/>
    <lineage>
        <taxon>Eukaryota</taxon>
        <taxon>Metazoa</taxon>
        <taxon>Chordata</taxon>
        <taxon>Craniata</taxon>
        <taxon>Vertebrata</taxon>
        <taxon>Euteleostomi</taxon>
        <taxon>Actinopterygii</taxon>
        <taxon>Neopterygii</taxon>
        <taxon>Teleostei</taxon>
        <taxon>Ostariophysi</taxon>
        <taxon>Gymnotiformes</taxon>
        <taxon>Gymnotoidei</taxon>
        <taxon>Gymnotidae</taxon>
        <taxon>Electrophorus</taxon>
    </lineage>
</organism>
<dbReference type="GO" id="GO:0120519">
    <property type="term" value="F:tubulin N-terminal-methionine acetyltransferase activity"/>
    <property type="evidence" value="ECO:0007669"/>
    <property type="project" value="UniProtKB-EC"/>
</dbReference>
<name>A0AAD8Z7P2_9TELE</name>
<dbReference type="Pfam" id="PF04880">
    <property type="entry name" value="NUDE_C"/>
    <property type="match status" value="1"/>
</dbReference>
<comment type="catalytic activity">
    <reaction evidence="13">
        <text>N-terminal L-methionyl-[tubulin] + acetyl-CoA = N-terminal N(alpha)-acetyl-L-methionyl-[tubulin] + CoA + H(+)</text>
        <dbReference type="Rhea" id="RHEA:69607"/>
        <dbReference type="Rhea" id="RHEA-COMP:17729"/>
        <dbReference type="Rhea" id="RHEA-COMP:17730"/>
        <dbReference type="ChEBI" id="CHEBI:15378"/>
        <dbReference type="ChEBI" id="CHEBI:57287"/>
        <dbReference type="ChEBI" id="CHEBI:57288"/>
        <dbReference type="ChEBI" id="CHEBI:64731"/>
        <dbReference type="ChEBI" id="CHEBI:133414"/>
        <dbReference type="EC" id="2.3.1.308"/>
    </reaction>
</comment>
<comment type="similarity">
    <text evidence="4">Belongs to the acetyltransferase family. GNAT subfamily.</text>
</comment>
<dbReference type="EC" id="2.3.1.308" evidence="15"/>
<comment type="similarity">
    <text evidence="3">Belongs to the nudE family.</text>
</comment>
<evidence type="ECO:0000256" key="8">
    <source>
        <dbReference type="ARBA" id="ARBA00022679"/>
    </source>
</evidence>
<dbReference type="GO" id="GO:0007020">
    <property type="term" value="P:microtubule nucleation"/>
    <property type="evidence" value="ECO:0007669"/>
    <property type="project" value="TreeGrafter"/>
</dbReference>
<dbReference type="PANTHER" id="PTHR10921">
    <property type="entry name" value="NUCLEAR DISTRIBUTION PROTEIN NUDE HOMOLOG 1"/>
    <property type="match status" value="1"/>
</dbReference>
<dbReference type="GO" id="GO:0007059">
    <property type="term" value="P:chromosome segregation"/>
    <property type="evidence" value="ECO:0007669"/>
    <property type="project" value="TreeGrafter"/>
</dbReference>
<keyword evidence="12" id="KW-0012">Acyltransferase</keyword>
<dbReference type="Gene3D" id="3.40.630.30">
    <property type="match status" value="1"/>
</dbReference>
<evidence type="ECO:0000256" key="4">
    <source>
        <dbReference type="ARBA" id="ARBA00009342"/>
    </source>
</evidence>
<evidence type="ECO:0000256" key="5">
    <source>
        <dbReference type="ARBA" id="ARBA00022448"/>
    </source>
</evidence>
<proteinExistence type="inferred from homology"/>
<keyword evidence="20" id="KW-1185">Reference proteome</keyword>
<dbReference type="EMBL" id="JAROKS010000017">
    <property type="protein sequence ID" value="KAK1794129.1"/>
    <property type="molecule type" value="Genomic_DNA"/>
</dbReference>
<evidence type="ECO:0000256" key="1">
    <source>
        <dbReference type="ARBA" id="ARBA00004186"/>
    </source>
</evidence>
<dbReference type="GO" id="GO:0008017">
    <property type="term" value="F:microtubule binding"/>
    <property type="evidence" value="ECO:0007669"/>
    <property type="project" value="InterPro"/>
</dbReference>
<dbReference type="FunFam" id="3.40.630.30:FF:000040">
    <property type="entry name" value="N-acetyltransferase 9 (putative)"/>
    <property type="match status" value="1"/>
</dbReference>
<evidence type="ECO:0000256" key="2">
    <source>
        <dbReference type="ARBA" id="ARBA00004300"/>
    </source>
</evidence>